<dbReference type="Gene3D" id="1.20.140.20">
    <property type="entry name" value="Alpha-ketoacid/pyruvate dehydrogenase kinase, N-terminal domain"/>
    <property type="match status" value="1"/>
</dbReference>
<dbReference type="InterPro" id="IPR036890">
    <property type="entry name" value="HATPase_C_sf"/>
</dbReference>
<evidence type="ECO:0000259" key="9">
    <source>
        <dbReference type="PROSITE" id="PS50109"/>
    </source>
</evidence>
<dbReference type="Pfam" id="PF10436">
    <property type="entry name" value="BCDHK_Adom3"/>
    <property type="match status" value="1"/>
</dbReference>
<dbReference type="Proteomes" id="UP000694871">
    <property type="component" value="Unplaced"/>
</dbReference>
<reference evidence="11" key="1">
    <citation type="submission" date="2025-08" db="UniProtKB">
        <authorList>
            <consortium name="RefSeq"/>
        </authorList>
    </citation>
    <scope>IDENTIFICATION</scope>
</reference>
<dbReference type="Pfam" id="PF02518">
    <property type="entry name" value="HATPase_c"/>
    <property type="match status" value="1"/>
</dbReference>
<keyword evidence="10" id="KW-1185">Reference proteome</keyword>
<organism evidence="10 11">
    <name type="scientific">Gekko japonicus</name>
    <name type="common">Schlegel's Japanese gecko</name>
    <dbReference type="NCBI Taxonomy" id="146911"/>
    <lineage>
        <taxon>Eukaryota</taxon>
        <taxon>Metazoa</taxon>
        <taxon>Chordata</taxon>
        <taxon>Craniata</taxon>
        <taxon>Vertebrata</taxon>
        <taxon>Euteleostomi</taxon>
        <taxon>Lepidosauria</taxon>
        <taxon>Squamata</taxon>
        <taxon>Bifurcata</taxon>
        <taxon>Gekkota</taxon>
        <taxon>Gekkonidae</taxon>
        <taxon>Gekkoninae</taxon>
        <taxon>Gekko</taxon>
    </lineage>
</organism>
<dbReference type="InterPro" id="IPR005467">
    <property type="entry name" value="His_kinase_dom"/>
</dbReference>
<keyword evidence="3 8" id="KW-0808">Transferase</keyword>
<dbReference type="GeneID" id="107106646"/>
<dbReference type="Gene3D" id="3.30.565.10">
    <property type="entry name" value="Histidine kinase-like ATPase, C-terminal domain"/>
    <property type="match status" value="1"/>
</dbReference>
<evidence type="ECO:0000256" key="6">
    <source>
        <dbReference type="ARBA" id="ARBA00022840"/>
    </source>
</evidence>
<feature type="domain" description="Histidine kinase" evidence="9">
    <location>
        <begin position="247"/>
        <end position="383"/>
    </location>
</feature>
<keyword evidence="6 8" id="KW-0067">ATP-binding</keyword>
<dbReference type="PROSITE" id="PS50109">
    <property type="entry name" value="HIS_KIN"/>
    <property type="match status" value="1"/>
</dbReference>
<dbReference type="SUPFAM" id="SSF69012">
    <property type="entry name" value="alpha-ketoacid dehydrogenase kinase, N-terminal domain"/>
    <property type="match status" value="1"/>
</dbReference>
<protein>
    <recommendedName>
        <fullName evidence="8">Protein-serine/threonine kinase</fullName>
        <ecNumber evidence="8">2.7.11.-</ecNumber>
    </recommendedName>
</protein>
<dbReference type="PANTHER" id="PTHR11947">
    <property type="entry name" value="PYRUVATE DEHYDROGENASE KINASE"/>
    <property type="match status" value="1"/>
</dbReference>
<dbReference type="SUPFAM" id="SSF55874">
    <property type="entry name" value="ATPase domain of HSP90 chaperone/DNA topoisomerase II/histidine kinase"/>
    <property type="match status" value="1"/>
</dbReference>
<comment type="similarity">
    <text evidence="1 8">Belongs to the PDK/BCKDK protein kinase family.</text>
</comment>
<evidence type="ECO:0000313" key="11">
    <source>
        <dbReference type="RefSeq" id="XP_015262311.1"/>
    </source>
</evidence>
<dbReference type="CDD" id="cd16929">
    <property type="entry name" value="HATPase_PDK-like"/>
    <property type="match status" value="1"/>
</dbReference>
<dbReference type="SMART" id="SM00387">
    <property type="entry name" value="HATPase_c"/>
    <property type="match status" value="1"/>
</dbReference>
<keyword evidence="5 8" id="KW-0418">Kinase</keyword>
<evidence type="ECO:0000256" key="7">
    <source>
        <dbReference type="ARBA" id="ARBA00023128"/>
    </source>
</evidence>
<evidence type="ECO:0000256" key="1">
    <source>
        <dbReference type="ARBA" id="ARBA00006155"/>
    </source>
</evidence>
<keyword evidence="4 8" id="KW-0547">Nucleotide-binding</keyword>
<evidence type="ECO:0000313" key="10">
    <source>
        <dbReference type="Proteomes" id="UP000694871"/>
    </source>
</evidence>
<gene>
    <name evidence="11" type="primary">BCKDK</name>
</gene>
<evidence type="ECO:0000256" key="5">
    <source>
        <dbReference type="ARBA" id="ARBA00022777"/>
    </source>
</evidence>
<evidence type="ECO:0000256" key="4">
    <source>
        <dbReference type="ARBA" id="ARBA00022741"/>
    </source>
</evidence>
<sequence length="391" mass="44369">MMWKSLLMVDLGAVGSRSPCVLPLLLPALRYRSTSAVDQHHELARERSKTVTSFYNQSAIDIAAEKKSARYLHHELPVRIAHRIKGFRRLPFIIGCNPTILHVHELYIRAFQKLSEFPPIADNESEAQYCKLVRQLLDDHKDVVTLLAEGLRECRKHIQDEKLIRSFLDKTLTSRLGIRMLATHHLALHEDKPDFVGIICTRLSPKKIIEKWVDFARRLCEHKYGNAPRVRINGHVAARFPFIPMPLDYILPELLKNAMRATMESHLDTPYNVPDIVITIANNDIDLIIRISDRGAGIPHDHVDKVTDYHFTTAEASAQDPRINTVFGTMVEMGNSGQSGPMHGFGFGLPTSRAYAEYLGGSLTLQSLQSIGTDVYLRLRHIDGKEESFRI</sequence>
<dbReference type="InterPro" id="IPR036784">
    <property type="entry name" value="AK/P_DHK_N_sf"/>
</dbReference>
<dbReference type="GO" id="GO:0016301">
    <property type="term" value="F:kinase activity"/>
    <property type="evidence" value="ECO:0007669"/>
    <property type="project" value="UniProtKB-KW"/>
</dbReference>
<dbReference type="EC" id="2.7.11.-" evidence="8"/>
<dbReference type="PANTHER" id="PTHR11947:SF20">
    <property type="entry name" value="[3-METHYL-2-OXOBUTANOATE DEHYDROGENASE [LIPOAMIDE]] KINASE, MITOCHONDRIAL"/>
    <property type="match status" value="1"/>
</dbReference>
<dbReference type="InterPro" id="IPR018955">
    <property type="entry name" value="BCDHK/PDK_N"/>
</dbReference>
<name>A0ABM1JLH4_GEKJA</name>
<evidence type="ECO:0000256" key="2">
    <source>
        <dbReference type="ARBA" id="ARBA00022553"/>
    </source>
</evidence>
<dbReference type="RefSeq" id="XP_015262311.1">
    <property type="nucleotide sequence ID" value="XM_015406825.1"/>
</dbReference>
<proteinExistence type="inferred from homology"/>
<accession>A0ABM1JLH4</accession>
<evidence type="ECO:0000256" key="8">
    <source>
        <dbReference type="RuleBase" id="RU366032"/>
    </source>
</evidence>
<keyword evidence="2" id="KW-0597">Phosphoprotein</keyword>
<keyword evidence="7 8" id="KW-0496">Mitochondrion</keyword>
<dbReference type="InterPro" id="IPR003594">
    <property type="entry name" value="HATPase_dom"/>
</dbReference>
<dbReference type="InterPro" id="IPR039028">
    <property type="entry name" value="BCKD/PDK"/>
</dbReference>
<evidence type="ECO:0000256" key="3">
    <source>
        <dbReference type="ARBA" id="ARBA00022679"/>
    </source>
</evidence>
<comment type="subcellular location">
    <subcellularLocation>
        <location evidence="8">Mitochondrion matrix</location>
    </subcellularLocation>
</comment>